<dbReference type="Pfam" id="PF07479">
    <property type="entry name" value="NAD_Gly3P_dh_C"/>
    <property type="match status" value="1"/>
</dbReference>
<dbReference type="EMBL" id="MFSR01000021">
    <property type="protein sequence ID" value="OGI40617.1"/>
    <property type="molecule type" value="Genomic_DNA"/>
</dbReference>
<dbReference type="GO" id="GO:0008654">
    <property type="term" value="P:phospholipid biosynthetic process"/>
    <property type="evidence" value="ECO:0007669"/>
    <property type="project" value="UniProtKB-KW"/>
</dbReference>
<dbReference type="GO" id="GO:0047952">
    <property type="term" value="F:glycerol-3-phosphate dehydrogenase [NAD(P)+] activity"/>
    <property type="evidence" value="ECO:0007669"/>
    <property type="project" value="TreeGrafter"/>
</dbReference>
<keyword evidence="5" id="KW-0594">Phospholipid biosynthesis</keyword>
<evidence type="ECO:0000256" key="7">
    <source>
        <dbReference type="PIRSR" id="PIRSR000114-1"/>
    </source>
</evidence>
<organism evidence="10 11">
    <name type="scientific">Candidatus Muproteobacteria bacterium RBG_16_64_10</name>
    <dbReference type="NCBI Taxonomy" id="1817757"/>
    <lineage>
        <taxon>Bacteria</taxon>
        <taxon>Pseudomonadati</taxon>
        <taxon>Pseudomonadota</taxon>
        <taxon>Candidatus Muproteobacteria</taxon>
    </lineage>
</organism>
<dbReference type="InterPro" id="IPR006109">
    <property type="entry name" value="G3P_DH_NAD-dep_C"/>
</dbReference>
<evidence type="ECO:0000256" key="2">
    <source>
        <dbReference type="ARBA" id="ARBA00022516"/>
    </source>
</evidence>
<dbReference type="Proteomes" id="UP000179334">
    <property type="component" value="Unassembled WGS sequence"/>
</dbReference>
<evidence type="ECO:0000259" key="8">
    <source>
        <dbReference type="Pfam" id="PF01210"/>
    </source>
</evidence>
<evidence type="ECO:0000256" key="4">
    <source>
        <dbReference type="ARBA" id="ARBA00023098"/>
    </source>
</evidence>
<dbReference type="InterPro" id="IPR006168">
    <property type="entry name" value="G3P_DH_NAD-dep"/>
</dbReference>
<dbReference type="SUPFAM" id="SSF48179">
    <property type="entry name" value="6-phosphogluconate dehydrogenase C-terminal domain-like"/>
    <property type="match status" value="1"/>
</dbReference>
<feature type="domain" description="Glycerol-3-phosphate dehydrogenase NAD-dependent N-terminal" evidence="8">
    <location>
        <begin position="44"/>
        <end position="137"/>
    </location>
</feature>
<accession>A0A1F6T658</accession>
<dbReference type="PANTHER" id="PTHR11728:SF1">
    <property type="entry name" value="GLYCEROL-3-PHOSPHATE DEHYDROGENASE [NAD(+)] 2, CHLOROPLASTIC"/>
    <property type="match status" value="1"/>
</dbReference>
<keyword evidence="2" id="KW-0444">Lipid biosynthesis</keyword>
<dbReference type="Gene3D" id="3.40.50.720">
    <property type="entry name" value="NAD(P)-binding Rossmann-like Domain"/>
    <property type="match status" value="1"/>
</dbReference>
<evidence type="ECO:0000313" key="10">
    <source>
        <dbReference type="EMBL" id="OGI40617.1"/>
    </source>
</evidence>
<evidence type="ECO:0008006" key="12">
    <source>
        <dbReference type="Google" id="ProtNLM"/>
    </source>
</evidence>
<comment type="similarity">
    <text evidence="1">Belongs to the NAD-dependent glycerol-3-phosphate dehydrogenase family.</text>
</comment>
<dbReference type="AlphaFoldDB" id="A0A1F6T658"/>
<keyword evidence="4" id="KW-0443">Lipid metabolism</keyword>
<evidence type="ECO:0000256" key="1">
    <source>
        <dbReference type="ARBA" id="ARBA00011009"/>
    </source>
</evidence>
<keyword evidence="3" id="KW-0560">Oxidoreductase</keyword>
<evidence type="ECO:0000259" key="9">
    <source>
        <dbReference type="Pfam" id="PF07479"/>
    </source>
</evidence>
<evidence type="ECO:0000256" key="5">
    <source>
        <dbReference type="ARBA" id="ARBA00023209"/>
    </source>
</evidence>
<sequence>MAPEKYQVLILGHGEMGLAMEYWLRPRHDVLIWQRHPKAGRPLDLSAAAAQSDFILFCLPAVPHFELATRLKPALRQTTGCVSIAKGLDDSGRTAAQVFHEVFAEDVPWGVLHGPMISEEIRAGRPAFADFASLNPQAHERLRRLFAGTPFAIRYTRDVFGASWSAVLKNAYAILFGIADGLGLGDNTRGWLAVECTREIEAIVTALGGAAATPYSLAGLGDLITTATSAGSHHHELGRKLARGEAGALEGEGVHTLKTIYRHRPFDPAPYPLLRLAHDILTQPLRARELMAARLEQVYRGA</sequence>
<name>A0A1F6T658_9PROT</name>
<dbReference type="InterPro" id="IPR013328">
    <property type="entry name" value="6PGD_dom2"/>
</dbReference>
<comment type="caution">
    <text evidence="10">The sequence shown here is derived from an EMBL/GenBank/DDBJ whole genome shotgun (WGS) entry which is preliminary data.</text>
</comment>
<protein>
    <recommendedName>
        <fullName evidence="12">Glycerol-3-phosphate dehydrogenase (NAD(P)(+))</fullName>
    </recommendedName>
</protein>
<gene>
    <name evidence="10" type="ORF">A2V91_01005</name>
</gene>
<dbReference type="InterPro" id="IPR011128">
    <property type="entry name" value="G3P_DH_NAD-dep_N"/>
</dbReference>
<dbReference type="Pfam" id="PF01210">
    <property type="entry name" value="NAD_Gly3P_dh_N"/>
    <property type="match status" value="1"/>
</dbReference>
<feature type="domain" description="Glycerol-3-phosphate dehydrogenase NAD-dependent C-terminal" evidence="9">
    <location>
        <begin position="158"/>
        <end position="291"/>
    </location>
</feature>
<dbReference type="Gene3D" id="1.10.1040.10">
    <property type="entry name" value="N-(1-d-carboxylethyl)-l-norvaline Dehydrogenase, domain 2"/>
    <property type="match status" value="1"/>
</dbReference>
<reference evidence="10 11" key="1">
    <citation type="journal article" date="2016" name="Nat. Commun.">
        <title>Thousands of microbial genomes shed light on interconnected biogeochemical processes in an aquifer system.</title>
        <authorList>
            <person name="Anantharaman K."/>
            <person name="Brown C.T."/>
            <person name="Hug L.A."/>
            <person name="Sharon I."/>
            <person name="Castelle C.J."/>
            <person name="Probst A.J."/>
            <person name="Thomas B.C."/>
            <person name="Singh A."/>
            <person name="Wilkins M.J."/>
            <person name="Karaoz U."/>
            <person name="Brodie E.L."/>
            <person name="Williams K.H."/>
            <person name="Hubbard S.S."/>
            <person name="Banfield J.F."/>
        </authorList>
    </citation>
    <scope>NUCLEOTIDE SEQUENCE [LARGE SCALE GENOMIC DNA]</scope>
</reference>
<dbReference type="PIRSF" id="PIRSF000114">
    <property type="entry name" value="Glycerol-3-P_dh"/>
    <property type="match status" value="1"/>
</dbReference>
<dbReference type="GO" id="GO:0051287">
    <property type="term" value="F:NAD binding"/>
    <property type="evidence" value="ECO:0007669"/>
    <property type="project" value="InterPro"/>
</dbReference>
<evidence type="ECO:0000313" key="11">
    <source>
        <dbReference type="Proteomes" id="UP000179334"/>
    </source>
</evidence>
<dbReference type="GO" id="GO:0005975">
    <property type="term" value="P:carbohydrate metabolic process"/>
    <property type="evidence" value="ECO:0007669"/>
    <property type="project" value="InterPro"/>
</dbReference>
<dbReference type="SUPFAM" id="SSF51735">
    <property type="entry name" value="NAD(P)-binding Rossmann-fold domains"/>
    <property type="match status" value="1"/>
</dbReference>
<feature type="active site" description="Proton acceptor" evidence="7">
    <location>
        <position position="169"/>
    </location>
</feature>
<dbReference type="PANTHER" id="PTHR11728">
    <property type="entry name" value="GLYCEROL-3-PHOSPHATE DEHYDROGENASE"/>
    <property type="match status" value="1"/>
</dbReference>
<dbReference type="GO" id="GO:0046168">
    <property type="term" value="P:glycerol-3-phosphate catabolic process"/>
    <property type="evidence" value="ECO:0007669"/>
    <property type="project" value="InterPro"/>
</dbReference>
<dbReference type="InterPro" id="IPR036291">
    <property type="entry name" value="NAD(P)-bd_dom_sf"/>
</dbReference>
<dbReference type="InterPro" id="IPR008927">
    <property type="entry name" value="6-PGluconate_DH-like_C_sf"/>
</dbReference>
<keyword evidence="6" id="KW-1208">Phospholipid metabolism</keyword>
<evidence type="ECO:0000256" key="3">
    <source>
        <dbReference type="ARBA" id="ARBA00023002"/>
    </source>
</evidence>
<evidence type="ECO:0000256" key="6">
    <source>
        <dbReference type="ARBA" id="ARBA00023264"/>
    </source>
</evidence>
<dbReference type="GO" id="GO:0005829">
    <property type="term" value="C:cytosol"/>
    <property type="evidence" value="ECO:0007669"/>
    <property type="project" value="TreeGrafter"/>
</dbReference>
<proteinExistence type="inferred from homology"/>